<accession>A0A4Y9KP84</accession>
<dbReference type="OrthoDB" id="9807950at2"/>
<feature type="transmembrane region" description="Helical" evidence="2">
    <location>
        <begin position="131"/>
        <end position="149"/>
    </location>
</feature>
<dbReference type="Gene3D" id="3.40.1690.10">
    <property type="entry name" value="secretion proteins EscU"/>
    <property type="match status" value="1"/>
</dbReference>
<evidence type="ECO:0000313" key="3">
    <source>
        <dbReference type="EMBL" id="TFV29475.1"/>
    </source>
</evidence>
<evidence type="ECO:0000256" key="1">
    <source>
        <dbReference type="ARBA" id="ARBA00010690"/>
    </source>
</evidence>
<evidence type="ECO:0000313" key="5">
    <source>
        <dbReference type="Proteomes" id="UP000297700"/>
    </source>
</evidence>
<dbReference type="AlphaFoldDB" id="A0A4Y9KP84"/>
<dbReference type="EMBL" id="SPQU01000049">
    <property type="protein sequence ID" value="TFV29475.1"/>
    <property type="molecule type" value="Genomic_DNA"/>
</dbReference>
<dbReference type="PANTHER" id="PTHR30531:SF14">
    <property type="entry name" value="SURFACE PRESENTATION OF ANTIGENS PROTEIN SPAS"/>
    <property type="match status" value="1"/>
</dbReference>
<dbReference type="PRINTS" id="PR00950">
    <property type="entry name" value="TYPE3IMSPROT"/>
</dbReference>
<dbReference type="Pfam" id="PF01312">
    <property type="entry name" value="Bac_export_2"/>
    <property type="match status" value="1"/>
</dbReference>
<protein>
    <submittedName>
        <fullName evidence="3">EscU/YscU/HrcU family type III secretion system export apparatus switch protein</fullName>
    </submittedName>
</protein>
<dbReference type="SUPFAM" id="SSF160544">
    <property type="entry name" value="EscU C-terminal domain-like"/>
    <property type="match status" value="1"/>
</dbReference>
<dbReference type="InterPro" id="IPR029025">
    <property type="entry name" value="T3SS_substrate_exporter_C"/>
</dbReference>
<proteinExistence type="inferred from homology"/>
<evidence type="ECO:0000313" key="6">
    <source>
        <dbReference type="Proteomes" id="UP000298225"/>
    </source>
</evidence>
<reference evidence="4 5" key="2">
    <citation type="submission" date="2019-03" db="EMBL/GenBank/DDBJ databases">
        <title>Bradyrhizobium strains diversity.</title>
        <authorList>
            <person name="Urquiaga M.C.O."/>
            <person name="Hungria M."/>
            <person name="Delamuta J.R.M."/>
            <person name="Klepa M.S."/>
        </authorList>
    </citation>
    <scope>NUCLEOTIDE SEQUENCE [LARGE SCALE GENOMIC DNA]</scope>
    <source>
        <strain evidence="4 5">CNPSo 3426</strain>
    </source>
</reference>
<gene>
    <name evidence="4" type="ORF">E4K64_37530</name>
    <name evidence="3" type="ORF">E4K66_37510</name>
</gene>
<dbReference type="GO" id="GO:0009306">
    <property type="term" value="P:protein secretion"/>
    <property type="evidence" value="ECO:0007669"/>
    <property type="project" value="InterPro"/>
</dbReference>
<organism evidence="3 6">
    <name type="scientific">Bradyrhizobium frederickii</name>
    <dbReference type="NCBI Taxonomy" id="2560054"/>
    <lineage>
        <taxon>Bacteria</taxon>
        <taxon>Pseudomonadati</taxon>
        <taxon>Pseudomonadota</taxon>
        <taxon>Alphaproteobacteria</taxon>
        <taxon>Hyphomicrobiales</taxon>
        <taxon>Nitrobacteraceae</taxon>
        <taxon>Bradyrhizobium</taxon>
    </lineage>
</organism>
<keyword evidence="2" id="KW-0472">Membrane</keyword>
<name>A0A4Y9KP84_9BRAD</name>
<feature type="transmembrane region" description="Helical" evidence="2">
    <location>
        <begin position="288"/>
        <end position="306"/>
    </location>
</feature>
<dbReference type="InterPro" id="IPR006135">
    <property type="entry name" value="T3SS_substrate_exporter"/>
</dbReference>
<feature type="transmembrane region" description="Helical" evidence="2">
    <location>
        <begin position="185"/>
        <end position="205"/>
    </location>
</feature>
<dbReference type="Gene3D" id="6.10.250.2080">
    <property type="match status" value="1"/>
</dbReference>
<dbReference type="PANTHER" id="PTHR30531">
    <property type="entry name" value="FLAGELLAR BIOSYNTHETIC PROTEIN FLHB"/>
    <property type="match status" value="1"/>
</dbReference>
<sequence>MELSSCIRSNLRHQCVRSCRPRDATDVASRRPSHRCDVSQRVGLDTGQPVCAATGGLLSRYVGQERSCPSAADSIAHDHFGQCRQAYAVACRDRPSHHQVIAVTGRKTEKPTSTRLRDLRKKGQVPHSKEVVSAAVTLGFFALFFAYLHDLVERLKAAILLPVTFLDGDFLIVSRRLLEFYFGELQGMVAPFLGVVLVIGVGANLQNGAVFSPEAVTPSLKKLNPGENVRRIVSLQNLVDLGKAIVKVLILGLVIMLVLRQGVHALVWTPSCGISCLSAVTSNLLLEIANYVGASYLVVAIADFAFQRWQFTRKNLMSLDELKREVKENQGDPEFKNRRRSLHSQLLAKNAIEQSRRATVLITNPTHIAVAIYYDRQRTPLPMIDAIGTDLLAQQMIDAAAAAGVPVMRNIPLARALLKDGLVDEYIPSHLIVPLATVLRALGKVAAENGYRS</sequence>
<reference evidence="3 6" key="1">
    <citation type="submission" date="2019-03" db="EMBL/GenBank/DDBJ databases">
        <title>Bradyrhizobium strains diversity isolated from Chamaecrista fasciculata.</title>
        <authorList>
            <person name="Urquiaga M.C.O."/>
            <person name="Hungria M."/>
            <person name="Delamuta J.R.M."/>
        </authorList>
    </citation>
    <scope>NUCLEOTIDE SEQUENCE [LARGE SCALE GENOMIC DNA]</scope>
    <source>
        <strain evidence="3 6">CNPSo 3424</strain>
    </source>
</reference>
<dbReference type="Proteomes" id="UP000298225">
    <property type="component" value="Unassembled WGS sequence"/>
</dbReference>
<accession>A0A4Y9NLG5</accession>
<dbReference type="Proteomes" id="UP000297700">
    <property type="component" value="Unassembled WGS sequence"/>
</dbReference>
<keyword evidence="2" id="KW-0812">Transmembrane</keyword>
<keyword evidence="2" id="KW-1133">Transmembrane helix</keyword>
<dbReference type="EMBL" id="SPQS01000048">
    <property type="protein sequence ID" value="TFV68038.1"/>
    <property type="molecule type" value="Genomic_DNA"/>
</dbReference>
<evidence type="ECO:0000256" key="2">
    <source>
        <dbReference type="SAM" id="Phobius"/>
    </source>
</evidence>
<feature type="transmembrane region" description="Helical" evidence="2">
    <location>
        <begin position="241"/>
        <end position="259"/>
    </location>
</feature>
<dbReference type="GO" id="GO:0005886">
    <property type="term" value="C:plasma membrane"/>
    <property type="evidence" value="ECO:0007669"/>
    <property type="project" value="TreeGrafter"/>
</dbReference>
<comment type="caution">
    <text evidence="3">The sequence shown here is derived from an EMBL/GenBank/DDBJ whole genome shotgun (WGS) entry which is preliminary data.</text>
</comment>
<evidence type="ECO:0000313" key="4">
    <source>
        <dbReference type="EMBL" id="TFV68038.1"/>
    </source>
</evidence>
<keyword evidence="6" id="KW-1185">Reference proteome</keyword>
<comment type="similarity">
    <text evidence="1">Belongs to the type III secretion exporter family.</text>
</comment>